<name>A0A369KCS4_9BACT</name>
<evidence type="ECO:0000313" key="2">
    <source>
        <dbReference type="Proteomes" id="UP000253816"/>
    </source>
</evidence>
<gene>
    <name evidence="1" type="ORF">HAT2_00217</name>
</gene>
<accession>A0A369KCS4</accession>
<comment type="caution">
    <text evidence="1">The sequence shown here is derived from an EMBL/GenBank/DDBJ whole genome shotgun (WGS) entry which is preliminary data.</text>
</comment>
<dbReference type="Proteomes" id="UP000253816">
    <property type="component" value="Unassembled WGS sequence"/>
</dbReference>
<dbReference type="RefSeq" id="WP_114544183.1">
    <property type="nucleotide sequence ID" value="NZ_QQBG01000009.1"/>
</dbReference>
<reference evidence="1 2" key="1">
    <citation type="submission" date="2018-07" db="EMBL/GenBank/DDBJ databases">
        <title>Comparative genomics of the Candidatus Parilichlamydiaceae reveals evidence of convergent evolution and genome reduction in the phylum Chlamydiae.</title>
        <authorList>
            <person name="Taylor-Brown A."/>
            <person name="Polkinghorne A."/>
        </authorList>
    </citation>
    <scope>NUCLEOTIDE SEQUENCE [LARGE SCALE GENOMIC DNA]</scope>
    <source>
        <strain evidence="1 2">Hat2</strain>
    </source>
</reference>
<dbReference type="AlphaFoldDB" id="A0A369KCS4"/>
<organism evidence="1 2">
    <name type="scientific">Candidatus Similichlamydia laticola</name>
    <dbReference type="NCBI Taxonomy" id="2170265"/>
    <lineage>
        <taxon>Bacteria</taxon>
        <taxon>Pseudomonadati</taxon>
        <taxon>Chlamydiota</taxon>
        <taxon>Chlamydiia</taxon>
        <taxon>Parachlamydiales</taxon>
        <taxon>Candidatus Parilichlamydiaceae</taxon>
        <taxon>Candidatus Similichlamydia</taxon>
    </lineage>
</organism>
<sequence>MFYKLNSLSQKVLGFAILTTLNAGVLFAEAVTSSQNLSITILTTSSLTFESPSLEVIFDASEGIIQERVLTTGYHVNNIGTGRNITGAVDHLPPGITIAAEMAVPEASFGGDVLPVSSGSVELTTTHNQVLSQINKIVGNGKVTYTVTCDLNLANVEQLQAHTVVVSYVMAAPVV</sequence>
<keyword evidence="2" id="KW-1185">Reference proteome</keyword>
<dbReference type="EMBL" id="QQBG01000009">
    <property type="protein sequence ID" value="RDB31708.1"/>
    <property type="molecule type" value="Genomic_DNA"/>
</dbReference>
<protein>
    <submittedName>
        <fullName evidence="1">Uncharacterized protein</fullName>
    </submittedName>
</protein>
<evidence type="ECO:0000313" key="1">
    <source>
        <dbReference type="EMBL" id="RDB31708.1"/>
    </source>
</evidence>
<proteinExistence type="predicted"/>